<feature type="domain" description="Programmed cell death protein 2 C-terminal" evidence="2">
    <location>
        <begin position="248"/>
        <end position="361"/>
    </location>
</feature>
<dbReference type="AlphaFoldDB" id="A0AAD7P7U6"/>
<evidence type="ECO:0000259" key="2">
    <source>
        <dbReference type="Pfam" id="PF04194"/>
    </source>
</evidence>
<feature type="region of interest" description="Disordered" evidence="1">
    <location>
        <begin position="107"/>
        <end position="140"/>
    </location>
</feature>
<gene>
    <name evidence="3" type="ORF">O6P43_030404</name>
</gene>
<comment type="caution">
    <text evidence="3">The sequence shown here is derived from an EMBL/GenBank/DDBJ whole genome shotgun (WGS) entry which is preliminary data.</text>
</comment>
<feature type="compositionally biased region" description="Acidic residues" evidence="1">
    <location>
        <begin position="130"/>
        <end position="140"/>
    </location>
</feature>
<dbReference type="InterPro" id="IPR018247">
    <property type="entry name" value="EF_Hand_1_Ca_BS"/>
</dbReference>
<dbReference type="Proteomes" id="UP001163823">
    <property type="component" value="Chromosome 13"/>
</dbReference>
<protein>
    <submittedName>
        <fullName evidence="3">Programmed cell death protein 2-like</fullName>
    </submittedName>
</protein>
<evidence type="ECO:0000313" key="3">
    <source>
        <dbReference type="EMBL" id="KAJ7945326.1"/>
    </source>
</evidence>
<reference evidence="3" key="1">
    <citation type="journal article" date="2023" name="Science">
        <title>Elucidation of the pathway for biosynthesis of saponin adjuvants from the soapbark tree.</title>
        <authorList>
            <person name="Reed J."/>
            <person name="Orme A."/>
            <person name="El-Demerdash A."/>
            <person name="Owen C."/>
            <person name="Martin L.B.B."/>
            <person name="Misra R.C."/>
            <person name="Kikuchi S."/>
            <person name="Rejzek M."/>
            <person name="Martin A.C."/>
            <person name="Harkess A."/>
            <person name="Leebens-Mack J."/>
            <person name="Louveau T."/>
            <person name="Stephenson M.J."/>
            <person name="Osbourn A."/>
        </authorList>
    </citation>
    <scope>NUCLEOTIDE SEQUENCE</scope>
    <source>
        <strain evidence="3">S10</strain>
    </source>
</reference>
<proteinExistence type="predicted"/>
<organism evidence="3 4">
    <name type="scientific">Quillaja saponaria</name>
    <name type="common">Soap bark tree</name>
    <dbReference type="NCBI Taxonomy" id="32244"/>
    <lineage>
        <taxon>Eukaryota</taxon>
        <taxon>Viridiplantae</taxon>
        <taxon>Streptophyta</taxon>
        <taxon>Embryophyta</taxon>
        <taxon>Tracheophyta</taxon>
        <taxon>Spermatophyta</taxon>
        <taxon>Magnoliopsida</taxon>
        <taxon>eudicotyledons</taxon>
        <taxon>Gunneridae</taxon>
        <taxon>Pentapetalae</taxon>
        <taxon>rosids</taxon>
        <taxon>fabids</taxon>
        <taxon>Fabales</taxon>
        <taxon>Quillajaceae</taxon>
        <taxon>Quillaja</taxon>
    </lineage>
</organism>
<dbReference type="EMBL" id="JARAOO010000013">
    <property type="protein sequence ID" value="KAJ7945326.1"/>
    <property type="molecule type" value="Genomic_DNA"/>
</dbReference>
<dbReference type="InterPro" id="IPR007320">
    <property type="entry name" value="PDCD2_C"/>
</dbReference>
<dbReference type="PANTHER" id="PTHR47762:SF2">
    <property type="entry name" value="OS04G0640800 PROTEIN"/>
    <property type="match status" value="1"/>
</dbReference>
<dbReference type="KEGG" id="qsa:O6P43_030404"/>
<dbReference type="PROSITE" id="PS00018">
    <property type="entry name" value="EF_HAND_1"/>
    <property type="match status" value="1"/>
</dbReference>
<evidence type="ECO:0000256" key="1">
    <source>
        <dbReference type="SAM" id="MobiDB-lite"/>
    </source>
</evidence>
<dbReference type="GO" id="GO:0005737">
    <property type="term" value="C:cytoplasm"/>
    <property type="evidence" value="ECO:0007669"/>
    <property type="project" value="InterPro"/>
</dbReference>
<evidence type="ECO:0000313" key="4">
    <source>
        <dbReference type="Proteomes" id="UP001163823"/>
    </source>
</evidence>
<sequence>MGGVFLGMPGPWADDHRELSDHYTTKIGGLPDWPLPKEAIKPDLLECDACGSKLCLVAQVFAPISSKDIKIEERLVLVLGCVMPNCGNTPQSWQALRFQKSHDVEKPCSSTQDATSSTTSSVTVSNTSWWEDDDDDDDMDLEELGRALSNAASLASNFKKSQHNKQSETNLTTTSLNPRPTLVDIDMPVLPCFYTYTREEPSSKDITSICSNYSSVSIKENGNDVEDCAEEETWEQEHYEYDKALTADRTYLKFKKRLDAYPDQCFRYSYGGKPLLAGADEVDPGKCRLCSGPRQFEMQLMPPLLYFLQEAVDAGQRQMLENWDWMTLIVYTCSKSCSQKISQEKFNGESWLVVEEAVIAQYENSSPGLGYFL</sequence>
<keyword evidence="4" id="KW-1185">Reference proteome</keyword>
<feature type="compositionally biased region" description="Low complexity" evidence="1">
    <location>
        <begin position="109"/>
        <end position="128"/>
    </location>
</feature>
<dbReference type="Pfam" id="PF04194">
    <property type="entry name" value="PDCD2_C"/>
    <property type="match status" value="1"/>
</dbReference>
<accession>A0AAD7P7U6</accession>
<dbReference type="PANTHER" id="PTHR47762">
    <property type="entry name" value="OSJNBB0079B02.4 PROTEIN"/>
    <property type="match status" value="1"/>
</dbReference>
<name>A0AAD7P7U6_QUISA</name>